<protein>
    <submittedName>
        <fullName evidence="1">Uncharacterized protein</fullName>
    </submittedName>
</protein>
<organism evidence="1 2">
    <name type="scientific">Dreissena polymorpha</name>
    <name type="common">Zebra mussel</name>
    <name type="synonym">Mytilus polymorpha</name>
    <dbReference type="NCBI Taxonomy" id="45954"/>
    <lineage>
        <taxon>Eukaryota</taxon>
        <taxon>Metazoa</taxon>
        <taxon>Spiralia</taxon>
        <taxon>Lophotrochozoa</taxon>
        <taxon>Mollusca</taxon>
        <taxon>Bivalvia</taxon>
        <taxon>Autobranchia</taxon>
        <taxon>Heteroconchia</taxon>
        <taxon>Euheterodonta</taxon>
        <taxon>Imparidentia</taxon>
        <taxon>Neoheterodontei</taxon>
        <taxon>Myida</taxon>
        <taxon>Dreissenoidea</taxon>
        <taxon>Dreissenidae</taxon>
        <taxon>Dreissena</taxon>
    </lineage>
</organism>
<name>A0A9D4EPM2_DREPO</name>
<proteinExistence type="predicted"/>
<dbReference type="Proteomes" id="UP000828390">
    <property type="component" value="Unassembled WGS sequence"/>
</dbReference>
<comment type="caution">
    <text evidence="1">The sequence shown here is derived from an EMBL/GenBank/DDBJ whole genome shotgun (WGS) entry which is preliminary data.</text>
</comment>
<accession>A0A9D4EPM2</accession>
<gene>
    <name evidence="1" type="ORF">DPMN_161234</name>
</gene>
<dbReference type="AlphaFoldDB" id="A0A9D4EPM2"/>
<reference evidence="1" key="2">
    <citation type="submission" date="2020-11" db="EMBL/GenBank/DDBJ databases">
        <authorList>
            <person name="McCartney M.A."/>
            <person name="Auch B."/>
            <person name="Kono T."/>
            <person name="Mallez S."/>
            <person name="Becker A."/>
            <person name="Gohl D.M."/>
            <person name="Silverstein K.A.T."/>
            <person name="Koren S."/>
            <person name="Bechman K.B."/>
            <person name="Herman A."/>
            <person name="Abrahante J.E."/>
            <person name="Garbe J."/>
        </authorList>
    </citation>
    <scope>NUCLEOTIDE SEQUENCE</scope>
    <source>
        <strain evidence="1">Duluth1</strain>
        <tissue evidence="1">Whole animal</tissue>
    </source>
</reference>
<dbReference type="EMBL" id="JAIWYP010000008">
    <property type="protein sequence ID" value="KAH3783299.1"/>
    <property type="molecule type" value="Genomic_DNA"/>
</dbReference>
<dbReference type="InterPro" id="IPR027897">
    <property type="entry name" value="DUF4559"/>
</dbReference>
<evidence type="ECO:0000313" key="2">
    <source>
        <dbReference type="Proteomes" id="UP000828390"/>
    </source>
</evidence>
<sequence length="164" mass="18454">MARLADVFTEPERTNWLKAWLAIDISKSGLEQFVENEAKTLHGNIYNAVWASVQAQVSCTGCHIANLLICHSQGICNKRGAYGLRTSMHHTALKQPQPCPANVCNKVIDAIEKQHRFLNPSWKNIKANYWTSNPWEIAKAYLPPDGYTENISVRDTDFNGIISL</sequence>
<keyword evidence="2" id="KW-1185">Reference proteome</keyword>
<evidence type="ECO:0000313" key="1">
    <source>
        <dbReference type="EMBL" id="KAH3783299.1"/>
    </source>
</evidence>
<dbReference type="Pfam" id="PF15112">
    <property type="entry name" value="DUF4559"/>
    <property type="match status" value="1"/>
</dbReference>
<reference evidence="1" key="1">
    <citation type="journal article" date="2019" name="bioRxiv">
        <title>The Genome of the Zebra Mussel, Dreissena polymorpha: A Resource for Invasive Species Research.</title>
        <authorList>
            <person name="McCartney M.A."/>
            <person name="Auch B."/>
            <person name="Kono T."/>
            <person name="Mallez S."/>
            <person name="Zhang Y."/>
            <person name="Obille A."/>
            <person name="Becker A."/>
            <person name="Abrahante J.E."/>
            <person name="Garbe J."/>
            <person name="Badalamenti J.P."/>
            <person name="Herman A."/>
            <person name="Mangelson H."/>
            <person name="Liachko I."/>
            <person name="Sullivan S."/>
            <person name="Sone E.D."/>
            <person name="Koren S."/>
            <person name="Silverstein K.A.T."/>
            <person name="Beckman K.B."/>
            <person name="Gohl D.M."/>
        </authorList>
    </citation>
    <scope>NUCLEOTIDE SEQUENCE</scope>
    <source>
        <strain evidence="1">Duluth1</strain>
        <tissue evidence="1">Whole animal</tissue>
    </source>
</reference>